<organism evidence="1 2">
    <name type="scientific">Halobaculum lipolyticum</name>
    <dbReference type="NCBI Taxonomy" id="3032001"/>
    <lineage>
        <taxon>Archaea</taxon>
        <taxon>Methanobacteriati</taxon>
        <taxon>Methanobacteriota</taxon>
        <taxon>Stenosarchaea group</taxon>
        <taxon>Halobacteria</taxon>
        <taxon>Halobacteriales</taxon>
        <taxon>Haloferacaceae</taxon>
        <taxon>Halobaculum</taxon>
    </lineage>
</organism>
<evidence type="ECO:0000313" key="1">
    <source>
        <dbReference type="EMBL" id="MFC7068825.1"/>
    </source>
</evidence>
<gene>
    <name evidence="1" type="ORF">ACFQL9_04150</name>
</gene>
<keyword evidence="2" id="KW-1185">Reference proteome</keyword>
<sequence>MLIPSFADRSPDAVDPRSQWLTPVEQLLLVFDRIGIDPQSRSPALQESVDADALNRLAESPTAVVSFELWGYWVRITPNVVELYDDGV</sequence>
<evidence type="ECO:0000313" key="2">
    <source>
        <dbReference type="Proteomes" id="UP001596461"/>
    </source>
</evidence>
<dbReference type="EMBL" id="JBHTAH010000002">
    <property type="protein sequence ID" value="MFC7068825.1"/>
    <property type="molecule type" value="Genomic_DNA"/>
</dbReference>
<evidence type="ECO:0008006" key="3">
    <source>
        <dbReference type="Google" id="ProtNLM"/>
    </source>
</evidence>
<comment type="caution">
    <text evidence="1">The sequence shown here is derived from an EMBL/GenBank/DDBJ whole genome shotgun (WGS) entry which is preliminary data.</text>
</comment>
<accession>A0ABD5W9N2</accession>
<proteinExistence type="predicted"/>
<dbReference type="GeneID" id="81126978"/>
<dbReference type="RefSeq" id="WP_284033358.1">
    <property type="nucleotide sequence ID" value="NZ_CP126155.1"/>
</dbReference>
<dbReference type="AlphaFoldDB" id="A0ABD5W9N2"/>
<name>A0ABD5W9N2_9EURY</name>
<protein>
    <recommendedName>
        <fullName evidence="3">Halobacterial output domain-containing protein</fullName>
    </recommendedName>
</protein>
<dbReference type="Proteomes" id="UP001596461">
    <property type="component" value="Unassembled WGS sequence"/>
</dbReference>
<reference evidence="1 2" key="1">
    <citation type="journal article" date="2019" name="Int. J. Syst. Evol. Microbiol.">
        <title>The Global Catalogue of Microorganisms (GCM) 10K type strain sequencing project: providing services to taxonomists for standard genome sequencing and annotation.</title>
        <authorList>
            <consortium name="The Broad Institute Genomics Platform"/>
            <consortium name="The Broad Institute Genome Sequencing Center for Infectious Disease"/>
            <person name="Wu L."/>
            <person name="Ma J."/>
        </authorList>
    </citation>
    <scope>NUCLEOTIDE SEQUENCE [LARGE SCALE GENOMIC DNA]</scope>
    <source>
        <strain evidence="1 2">DT31</strain>
    </source>
</reference>